<comment type="caution">
    <text evidence="3">The sequence shown here is derived from an EMBL/GenBank/DDBJ whole genome shotgun (WGS) entry which is preliminary data.</text>
</comment>
<dbReference type="SUPFAM" id="SSF48179">
    <property type="entry name" value="6-phosphogluconate dehydrogenase C-terminal domain-like"/>
    <property type="match status" value="1"/>
</dbReference>
<dbReference type="PANTHER" id="PTHR21708:SF26">
    <property type="entry name" value="2-DEHYDROPANTOATE 2-REDUCTASE"/>
    <property type="match status" value="1"/>
</dbReference>
<dbReference type="Gene3D" id="1.10.1040.10">
    <property type="entry name" value="N-(1-d-carboxylethyl)-l-norvaline Dehydrogenase, domain 2"/>
    <property type="match status" value="1"/>
</dbReference>
<dbReference type="EMBL" id="BOOC01000033">
    <property type="protein sequence ID" value="GIH42878.1"/>
    <property type="molecule type" value="Genomic_DNA"/>
</dbReference>
<organism evidence="3 4">
    <name type="scientific">Microbispora corallina</name>
    <dbReference type="NCBI Taxonomy" id="83302"/>
    <lineage>
        <taxon>Bacteria</taxon>
        <taxon>Bacillati</taxon>
        <taxon>Actinomycetota</taxon>
        <taxon>Actinomycetes</taxon>
        <taxon>Streptosporangiales</taxon>
        <taxon>Streptosporangiaceae</taxon>
        <taxon>Microbispora</taxon>
    </lineage>
</organism>
<dbReference type="InterPro" id="IPR013328">
    <property type="entry name" value="6PGD_dom2"/>
</dbReference>
<evidence type="ECO:0000259" key="1">
    <source>
        <dbReference type="Pfam" id="PF02558"/>
    </source>
</evidence>
<feature type="domain" description="Ketopantoate reductase C-terminal" evidence="2">
    <location>
        <begin position="174"/>
        <end position="288"/>
    </location>
</feature>
<feature type="domain" description="Ketopantoate reductase N-terminal" evidence="1">
    <location>
        <begin position="4"/>
        <end position="130"/>
    </location>
</feature>
<protein>
    <submittedName>
        <fullName evidence="3">2-dehydropantoate 2-reductase</fullName>
    </submittedName>
</protein>
<sequence>MRYIVIGAGAIGGTIGGRLFQSGHDVLLVARGAHLEALRAGGLRLVAPDGEEVLPIPVADGPVPVRDGDVLVVATKAQDTVAALRGWDDAPVVCAQNAVQNERMALRRFSRVYGMCLWMPALHLEPGVVASYGAPLSGMLPLGRYPQGVDDLVQQMADDLGKSRFAAFAVPDVMRWKYGKLLGNLGNAVEALCGHAEGTEAVSRRARQEGETVLAAAGIPYSSEEEERERRGDLVEMTPLGGVERPGGSSWQSLAKGSGSIEVDYLNGEIVLLGRLHGVPTPVNLVLQREATRLAREGGRPGSLDVAALERLLP</sequence>
<keyword evidence="4" id="KW-1185">Reference proteome</keyword>
<evidence type="ECO:0000313" key="3">
    <source>
        <dbReference type="EMBL" id="GIH42878.1"/>
    </source>
</evidence>
<gene>
    <name evidence="3" type="ORF">Mco01_58780</name>
</gene>
<evidence type="ECO:0000313" key="4">
    <source>
        <dbReference type="Proteomes" id="UP000603904"/>
    </source>
</evidence>
<dbReference type="SUPFAM" id="SSF51735">
    <property type="entry name" value="NAD(P)-binding Rossmann-fold domains"/>
    <property type="match status" value="1"/>
</dbReference>
<name>A0ABQ4G725_9ACTN</name>
<dbReference type="InterPro" id="IPR013332">
    <property type="entry name" value="KPR_N"/>
</dbReference>
<dbReference type="Gene3D" id="3.40.50.720">
    <property type="entry name" value="NAD(P)-binding Rossmann-like Domain"/>
    <property type="match status" value="1"/>
</dbReference>
<dbReference type="Pfam" id="PF08546">
    <property type="entry name" value="ApbA_C"/>
    <property type="match status" value="1"/>
</dbReference>
<dbReference type="InterPro" id="IPR008927">
    <property type="entry name" value="6-PGluconate_DH-like_C_sf"/>
</dbReference>
<dbReference type="Pfam" id="PF02558">
    <property type="entry name" value="ApbA"/>
    <property type="match status" value="1"/>
</dbReference>
<dbReference type="InterPro" id="IPR013752">
    <property type="entry name" value="KPA_reductase"/>
</dbReference>
<accession>A0ABQ4G725</accession>
<reference evidence="3 4" key="1">
    <citation type="submission" date="2021-01" db="EMBL/GenBank/DDBJ databases">
        <title>Whole genome shotgun sequence of Microbispora corallina NBRC 16416.</title>
        <authorList>
            <person name="Komaki H."/>
            <person name="Tamura T."/>
        </authorList>
    </citation>
    <scope>NUCLEOTIDE SEQUENCE [LARGE SCALE GENOMIC DNA]</scope>
    <source>
        <strain evidence="3 4">NBRC 16416</strain>
    </source>
</reference>
<proteinExistence type="predicted"/>
<evidence type="ECO:0000259" key="2">
    <source>
        <dbReference type="Pfam" id="PF08546"/>
    </source>
</evidence>
<dbReference type="InterPro" id="IPR036291">
    <property type="entry name" value="NAD(P)-bd_dom_sf"/>
</dbReference>
<dbReference type="PANTHER" id="PTHR21708">
    <property type="entry name" value="PROBABLE 2-DEHYDROPANTOATE 2-REDUCTASE"/>
    <property type="match status" value="1"/>
</dbReference>
<dbReference type="RefSeq" id="WP_204060045.1">
    <property type="nucleotide sequence ID" value="NZ_BAAAGP010000022.1"/>
</dbReference>
<dbReference type="Proteomes" id="UP000603904">
    <property type="component" value="Unassembled WGS sequence"/>
</dbReference>
<dbReference type="InterPro" id="IPR051402">
    <property type="entry name" value="KPR-Related"/>
</dbReference>